<dbReference type="RefSeq" id="XP_028886071.1">
    <property type="nucleotide sequence ID" value="XM_029022413.1"/>
</dbReference>
<sequence length="605" mass="66817">MSATSLPPTCGEVMNVPGIPCVGCVSVLHYNTHTATGFSCCVIASQEEVCVLGPDMHRGGGALTSVQLWRIKSQRKTAQITSLVAFLLTPPTLSSSSLSPSPPPPRSSEEMGEESVIIDEVCAVVSWEEQNEEESEPNYHITALFFPLVRTLLSEEDVPVVVKETSFLHERGQQRVFRLFYHPQFSMNFSEGIHVVLCSCYNEQAEKENLLSHSEERNRHVLTPGDSRGVFSGAFSFLVCSSTAGEYSRWEVAWHHTPPACVASWMVRSPCNGVICSVAVQQQQKQQKQEREEQQQTSHVMCAMGTTNGRVVLLRADGSSSTHRYGGPIVDLAFVHTGSMHGDERYRNRIVTELLQQQSLQKTACTTSAFTLKNTQCEKKSMTLVILDALGRVILLHSVNNNKPNVRVVPDIQQFITLPGNGISLGINSIDNHVTKEPVVDGSVAISSKNFFDISSLRLFFLRRKTKDVRHELRERTVSHISTSDSGVIQRPVRDNAFLAGHVLSRGLLCLATTAGPWGRVELMVSTMGQSIVSIPFDKNDGTFSIAGFVVTPEPMFFVGLVDFYNTGVEELVMAGRYHILVANRSRQQQKAKAALLLRLLSKAE</sequence>
<evidence type="ECO:0000313" key="3">
    <source>
        <dbReference type="Proteomes" id="UP000192257"/>
    </source>
</evidence>
<organism evidence="2 3">
    <name type="scientific">Trypanosoma theileri</name>
    <dbReference type="NCBI Taxonomy" id="67003"/>
    <lineage>
        <taxon>Eukaryota</taxon>
        <taxon>Discoba</taxon>
        <taxon>Euglenozoa</taxon>
        <taxon>Kinetoplastea</taxon>
        <taxon>Metakinetoplastina</taxon>
        <taxon>Trypanosomatida</taxon>
        <taxon>Trypanosomatidae</taxon>
        <taxon>Trypanosoma</taxon>
    </lineage>
</organism>
<dbReference type="EMBL" id="NBCO01000004">
    <property type="protein sequence ID" value="ORC92005.1"/>
    <property type="molecule type" value="Genomic_DNA"/>
</dbReference>
<dbReference type="VEuPathDB" id="TriTrypDB:TM35_000042190"/>
<gene>
    <name evidence="2" type="ORF">TM35_000042190</name>
</gene>
<name>A0A1X0P552_9TRYP</name>
<keyword evidence="3" id="KW-1185">Reference proteome</keyword>
<dbReference type="OrthoDB" id="272831at2759"/>
<reference evidence="2 3" key="1">
    <citation type="submission" date="2017-03" db="EMBL/GenBank/DDBJ databases">
        <title>An alternative strategy for trypanosome survival in the mammalian bloodstream revealed through genome and transcriptome analysis of the ubiquitous bovine parasite Trypanosoma (Megatrypanum) theileri.</title>
        <authorList>
            <person name="Kelly S."/>
            <person name="Ivens A."/>
            <person name="Mott A."/>
            <person name="O'Neill E."/>
            <person name="Emms D."/>
            <person name="Macleod O."/>
            <person name="Voorheis P."/>
            <person name="Matthews J."/>
            <person name="Matthews K."/>
            <person name="Carrington M."/>
        </authorList>
    </citation>
    <scope>NUCLEOTIDE SEQUENCE [LARGE SCALE GENOMIC DNA]</scope>
    <source>
        <strain evidence="2">Edinburgh</strain>
    </source>
</reference>
<comment type="caution">
    <text evidence="2">The sequence shown here is derived from an EMBL/GenBank/DDBJ whole genome shotgun (WGS) entry which is preliminary data.</text>
</comment>
<evidence type="ECO:0000256" key="1">
    <source>
        <dbReference type="SAM" id="MobiDB-lite"/>
    </source>
</evidence>
<proteinExistence type="predicted"/>
<evidence type="ECO:0000313" key="2">
    <source>
        <dbReference type="EMBL" id="ORC92005.1"/>
    </source>
</evidence>
<feature type="region of interest" description="Disordered" evidence="1">
    <location>
        <begin position="92"/>
        <end position="112"/>
    </location>
</feature>
<protein>
    <submittedName>
        <fullName evidence="2">Uncharacterized protein</fullName>
    </submittedName>
</protein>
<accession>A0A1X0P552</accession>
<dbReference type="Proteomes" id="UP000192257">
    <property type="component" value="Unassembled WGS sequence"/>
</dbReference>
<dbReference type="GeneID" id="39982193"/>
<dbReference type="AlphaFoldDB" id="A0A1X0P552"/>